<reference evidence="3" key="1">
    <citation type="submission" date="2019-08" db="EMBL/GenBank/DDBJ databases">
        <title>The genome of the North American firefly Photinus pyralis.</title>
        <authorList>
            <consortium name="Photinus pyralis genome working group"/>
            <person name="Fallon T.R."/>
            <person name="Sander Lower S.E."/>
            <person name="Weng J.-K."/>
        </authorList>
    </citation>
    <scope>NUCLEOTIDE SEQUENCE</scope>
    <source>
        <strain evidence="3">TRF0915ILg1</strain>
        <tissue evidence="3">Whole body</tissue>
    </source>
</reference>
<evidence type="ECO:0000256" key="1">
    <source>
        <dbReference type="SAM" id="MobiDB-lite"/>
    </source>
</evidence>
<feature type="region of interest" description="Disordered" evidence="1">
    <location>
        <begin position="1"/>
        <end position="31"/>
    </location>
</feature>
<name>A0A8K0D282_IGNLU</name>
<dbReference type="Pfam" id="PF13843">
    <property type="entry name" value="DDE_Tnp_1_7"/>
    <property type="match status" value="1"/>
</dbReference>
<evidence type="ECO:0000313" key="4">
    <source>
        <dbReference type="Proteomes" id="UP000801492"/>
    </source>
</evidence>
<dbReference type="Proteomes" id="UP000801492">
    <property type="component" value="Unassembled WGS sequence"/>
</dbReference>
<dbReference type="PANTHER" id="PTHR46599:SF6">
    <property type="entry name" value="DUAL SPECIFICITY PHOSPHATASE 26"/>
    <property type="match status" value="1"/>
</dbReference>
<feature type="domain" description="PiggyBac transposable element-derived protein" evidence="2">
    <location>
        <begin position="52"/>
        <end position="129"/>
    </location>
</feature>
<feature type="compositionally biased region" description="Basic and acidic residues" evidence="1">
    <location>
        <begin position="8"/>
        <end position="28"/>
    </location>
</feature>
<proteinExistence type="predicted"/>
<dbReference type="PANTHER" id="PTHR46599">
    <property type="entry name" value="PIGGYBAC TRANSPOSABLE ELEMENT-DERIVED PROTEIN 4"/>
    <property type="match status" value="1"/>
</dbReference>
<organism evidence="3 4">
    <name type="scientific">Ignelater luminosus</name>
    <name type="common">Cucubano</name>
    <name type="synonym">Pyrophorus luminosus</name>
    <dbReference type="NCBI Taxonomy" id="2038154"/>
    <lineage>
        <taxon>Eukaryota</taxon>
        <taxon>Metazoa</taxon>
        <taxon>Ecdysozoa</taxon>
        <taxon>Arthropoda</taxon>
        <taxon>Hexapoda</taxon>
        <taxon>Insecta</taxon>
        <taxon>Pterygota</taxon>
        <taxon>Neoptera</taxon>
        <taxon>Endopterygota</taxon>
        <taxon>Coleoptera</taxon>
        <taxon>Polyphaga</taxon>
        <taxon>Elateriformia</taxon>
        <taxon>Elateroidea</taxon>
        <taxon>Elateridae</taxon>
        <taxon>Agrypninae</taxon>
        <taxon>Pyrophorini</taxon>
        <taxon>Ignelater</taxon>
    </lineage>
</organism>
<dbReference type="InterPro" id="IPR029526">
    <property type="entry name" value="PGBD"/>
</dbReference>
<accession>A0A8K0D282</accession>
<gene>
    <name evidence="3" type="ORF">ILUMI_11001</name>
</gene>
<keyword evidence="4" id="KW-1185">Reference proteome</keyword>
<dbReference type="OrthoDB" id="10038921at2759"/>
<dbReference type="AlphaFoldDB" id="A0A8K0D282"/>
<protein>
    <recommendedName>
        <fullName evidence="2">PiggyBac transposable element-derived protein domain-containing protein</fullName>
    </recommendedName>
</protein>
<sequence>MGVPENINDNKNRLNAKESDAESDHLTDSEQSEIVDEFTNDDSEKCLLEQKLHDTFAAVTDVLDECISECKENYQVGEYSTVDEMLGPFRGRYKFRQYIPSKPAKYGIKVPLLSDARTFYTINIEVYRGR</sequence>
<comment type="caution">
    <text evidence="3">The sequence shown here is derived from an EMBL/GenBank/DDBJ whole genome shotgun (WGS) entry which is preliminary data.</text>
</comment>
<evidence type="ECO:0000259" key="2">
    <source>
        <dbReference type="Pfam" id="PF13843"/>
    </source>
</evidence>
<evidence type="ECO:0000313" key="3">
    <source>
        <dbReference type="EMBL" id="KAF2895173.1"/>
    </source>
</evidence>
<dbReference type="EMBL" id="VTPC01006158">
    <property type="protein sequence ID" value="KAF2895173.1"/>
    <property type="molecule type" value="Genomic_DNA"/>
</dbReference>